<dbReference type="RefSeq" id="WP_035965629.1">
    <property type="nucleotide sequence ID" value="NZ_BMEG01000007.1"/>
</dbReference>
<reference evidence="2" key="1">
    <citation type="journal article" date="2014" name="Int. J. Syst. Evol. Microbiol.">
        <title>Complete genome of a new Firmicutes species belonging to the dominant human colonic microbiota ('Ruminococcus bicirculans') reveals two chromosomes and a selective capacity to utilize plant glucans.</title>
        <authorList>
            <consortium name="NISC Comparative Sequencing Program"/>
            <person name="Wegmann U."/>
            <person name="Louis P."/>
            <person name="Goesmann A."/>
            <person name="Henrissat B."/>
            <person name="Duncan S.H."/>
            <person name="Flint H.J."/>
        </authorList>
    </citation>
    <scope>NUCLEOTIDE SEQUENCE</scope>
    <source>
        <strain evidence="2">CGMCC 1.11013</strain>
    </source>
</reference>
<dbReference type="PANTHER" id="PTHR37625">
    <property type="entry name" value="OUTER MEMBRANE LIPOPROTEIN-RELATED"/>
    <property type="match status" value="1"/>
</dbReference>
<dbReference type="Proteomes" id="UP000597138">
    <property type="component" value="Unassembled WGS sequence"/>
</dbReference>
<dbReference type="EMBL" id="BMEG01000007">
    <property type="protein sequence ID" value="GGD81663.1"/>
    <property type="molecule type" value="Genomic_DNA"/>
</dbReference>
<dbReference type="Proteomes" id="UP000027439">
    <property type="component" value="Unassembled WGS sequence"/>
</dbReference>
<dbReference type="STRING" id="1071679.BG57_05220"/>
<reference evidence="5" key="3">
    <citation type="journal article" date="2019" name="Int. J. Syst. Evol. Microbiol.">
        <title>The Global Catalogue of Microorganisms (GCM) 10K type strain sequencing project: providing services to taxonomists for standard genome sequencing and annotation.</title>
        <authorList>
            <consortium name="The Broad Institute Genomics Platform"/>
            <consortium name="The Broad Institute Genome Sequencing Center for Infectious Disease"/>
            <person name="Wu L."/>
            <person name="Ma J."/>
        </authorList>
    </citation>
    <scope>NUCLEOTIDE SEQUENCE [LARGE SCALE GENOMIC DNA]</scope>
    <source>
        <strain evidence="5">CGMCC 1.11013</strain>
    </source>
</reference>
<dbReference type="EMBL" id="JFHE01000012">
    <property type="protein sequence ID" value="KDR34646.1"/>
    <property type="molecule type" value="Genomic_DNA"/>
</dbReference>
<accession>A0A069PBK0</accession>
<evidence type="ECO:0000313" key="3">
    <source>
        <dbReference type="EMBL" id="KDR34646.1"/>
    </source>
</evidence>
<feature type="chain" id="PRO_5001664066" evidence="1">
    <location>
        <begin position="22"/>
        <end position="174"/>
    </location>
</feature>
<dbReference type="Pfam" id="PF12790">
    <property type="entry name" value="T6SS-SciN"/>
    <property type="match status" value="1"/>
</dbReference>
<keyword evidence="1" id="KW-0732">Signal</keyword>
<dbReference type="AlphaFoldDB" id="A0A069PBK0"/>
<proteinExistence type="predicted"/>
<reference evidence="3 4" key="2">
    <citation type="submission" date="2014-03" db="EMBL/GenBank/DDBJ databases">
        <title>Draft Genome Sequences of Four Burkholderia Strains.</title>
        <authorList>
            <person name="Liu X.Y."/>
            <person name="Li C.X."/>
            <person name="Xu J.H."/>
        </authorList>
    </citation>
    <scope>NUCLEOTIDE SEQUENCE [LARGE SCALE GENOMIC DNA]</scope>
    <source>
        <strain evidence="3 4">R27</strain>
    </source>
</reference>
<dbReference type="NCBIfam" id="TIGR03352">
    <property type="entry name" value="VI_chp_3"/>
    <property type="match status" value="1"/>
</dbReference>
<dbReference type="eggNOG" id="COG3521">
    <property type="taxonomic scope" value="Bacteria"/>
</dbReference>
<dbReference type="InterPro" id="IPR017734">
    <property type="entry name" value="T6SS_SciN"/>
</dbReference>
<dbReference type="PANTHER" id="PTHR37625:SF4">
    <property type="entry name" value="OUTER MEMBRANE LIPOPROTEIN"/>
    <property type="match status" value="1"/>
</dbReference>
<keyword evidence="5" id="KW-1185">Reference proteome</keyword>
<evidence type="ECO:0000313" key="5">
    <source>
        <dbReference type="Proteomes" id="UP000597138"/>
    </source>
</evidence>
<name>A0A069PBK0_9BURK</name>
<gene>
    <name evidence="3" type="ORF">BG57_05220</name>
    <name evidence="2" type="ORF">GCM10010985_40160</name>
</gene>
<dbReference type="OrthoDB" id="5471061at2"/>
<evidence type="ECO:0000313" key="2">
    <source>
        <dbReference type="EMBL" id="GGD81663.1"/>
    </source>
</evidence>
<protein>
    <submittedName>
        <fullName evidence="3">Membrane protein</fullName>
    </submittedName>
    <submittedName>
        <fullName evidence="2">Type VI secretion lipoprotein</fullName>
    </submittedName>
</protein>
<feature type="signal peptide" evidence="1">
    <location>
        <begin position="1"/>
        <end position="21"/>
    </location>
</feature>
<evidence type="ECO:0000313" key="4">
    <source>
        <dbReference type="Proteomes" id="UP000027439"/>
    </source>
</evidence>
<comment type="caution">
    <text evidence="3">The sequence shown here is derived from an EMBL/GenBank/DDBJ whole genome shotgun (WGS) entry which is preliminary data.</text>
</comment>
<evidence type="ECO:0000256" key="1">
    <source>
        <dbReference type="SAM" id="SignalP"/>
    </source>
</evidence>
<organism evidence="3 4">
    <name type="scientific">Caballeronia grimmiae</name>
    <dbReference type="NCBI Taxonomy" id="1071679"/>
    <lineage>
        <taxon>Bacteria</taxon>
        <taxon>Pseudomonadati</taxon>
        <taxon>Pseudomonadota</taxon>
        <taxon>Betaproteobacteria</taxon>
        <taxon>Burkholderiales</taxon>
        <taxon>Burkholderiaceae</taxon>
        <taxon>Caballeronia</taxon>
    </lineage>
</organism>
<sequence length="174" mass="19131">MRPFISVLVALVCTLGITACASSDPNPAHEPVKMTLTLSAASGVNPDDQKRAAPIIVRVYELKDASAFNEADFFSLQDKDKTALADDLVVRDQFQMRPGESKTIKRDAQQATTTLGVIAAYRDLPNSVWRATWPMPAAPSAAWYRMFSPKLKLTINLDANAIRIVDELAEPKKK</sequence>
<keyword evidence="2" id="KW-0449">Lipoprotein</keyword>
<dbReference type="InterPro" id="IPR038706">
    <property type="entry name" value="Type_VI_SciN-like_sf"/>
</dbReference>
<dbReference type="PROSITE" id="PS51257">
    <property type="entry name" value="PROKAR_LIPOPROTEIN"/>
    <property type="match status" value="1"/>
</dbReference>
<dbReference type="Gene3D" id="2.60.40.4150">
    <property type="entry name" value="Type VI secretion system, lipoprotein SciN"/>
    <property type="match status" value="1"/>
</dbReference>
<reference evidence="2" key="4">
    <citation type="submission" date="2024-05" db="EMBL/GenBank/DDBJ databases">
        <authorList>
            <person name="Sun Q."/>
            <person name="Zhou Y."/>
        </authorList>
    </citation>
    <scope>NUCLEOTIDE SEQUENCE</scope>
    <source>
        <strain evidence="2">CGMCC 1.11013</strain>
    </source>
</reference>